<dbReference type="Gramene" id="PNT70251">
    <property type="protein sequence ID" value="PNT70251"/>
    <property type="gene ID" value="BRADI_2g08704v3"/>
</dbReference>
<gene>
    <name evidence="2" type="ORF">BRADI_2g08704v3</name>
</gene>
<feature type="compositionally biased region" description="Polar residues" evidence="1">
    <location>
        <begin position="1"/>
        <end position="27"/>
    </location>
</feature>
<feature type="compositionally biased region" description="Low complexity" evidence="1">
    <location>
        <begin position="66"/>
        <end position="75"/>
    </location>
</feature>
<reference evidence="2 3" key="1">
    <citation type="journal article" date="2010" name="Nature">
        <title>Genome sequencing and analysis of the model grass Brachypodium distachyon.</title>
        <authorList>
            <consortium name="International Brachypodium Initiative"/>
        </authorList>
    </citation>
    <scope>NUCLEOTIDE SEQUENCE [LARGE SCALE GENOMIC DNA]</scope>
    <source>
        <strain evidence="2 3">Bd21</strain>
    </source>
</reference>
<feature type="compositionally biased region" description="Gly residues" evidence="1">
    <location>
        <begin position="76"/>
        <end position="85"/>
    </location>
</feature>
<evidence type="ECO:0000313" key="2">
    <source>
        <dbReference type="EMBL" id="PNT70251.1"/>
    </source>
</evidence>
<organism evidence="2">
    <name type="scientific">Brachypodium distachyon</name>
    <name type="common">Purple false brome</name>
    <name type="synonym">Trachynia distachya</name>
    <dbReference type="NCBI Taxonomy" id="15368"/>
    <lineage>
        <taxon>Eukaryota</taxon>
        <taxon>Viridiplantae</taxon>
        <taxon>Streptophyta</taxon>
        <taxon>Embryophyta</taxon>
        <taxon>Tracheophyta</taxon>
        <taxon>Spermatophyta</taxon>
        <taxon>Magnoliopsida</taxon>
        <taxon>Liliopsida</taxon>
        <taxon>Poales</taxon>
        <taxon>Poaceae</taxon>
        <taxon>BOP clade</taxon>
        <taxon>Pooideae</taxon>
        <taxon>Stipodae</taxon>
        <taxon>Brachypodieae</taxon>
        <taxon>Brachypodium</taxon>
    </lineage>
</organism>
<dbReference type="EnsemblPlants" id="PNT70251">
    <property type="protein sequence ID" value="PNT70251"/>
    <property type="gene ID" value="BRADI_2g08704v3"/>
</dbReference>
<evidence type="ECO:0000313" key="3">
    <source>
        <dbReference type="EnsemblPlants" id="PNT70251"/>
    </source>
</evidence>
<dbReference type="InParanoid" id="A0A2K2D7J5"/>
<dbReference type="EMBL" id="CM000881">
    <property type="protein sequence ID" value="PNT70251.1"/>
    <property type="molecule type" value="Genomic_DNA"/>
</dbReference>
<feature type="region of interest" description="Disordered" evidence="1">
    <location>
        <begin position="1"/>
        <end position="181"/>
    </location>
</feature>
<proteinExistence type="predicted"/>
<dbReference type="FunCoup" id="A0A2K2D7J5">
    <property type="interactions" value="252"/>
</dbReference>
<sequence length="181" mass="18360">MGSTEGTDSQCSSMHSAAKSSARGSTLETEERLSGDEGSTAVQVGDDGVAACSATGKAGSGGSTTGSGAKRCGRGPPAGSGGGGGRDWRTSATGGRDAARQRRLLGVRQEPEVRKNAARSGRGRRGGGGRRHPWSCRGRRRAGASDEAPPRHAHARSMCSAEPHGVVAPRRSWRTAGHSGG</sequence>
<feature type="compositionally biased region" description="Basic residues" evidence="1">
    <location>
        <begin position="121"/>
        <end position="142"/>
    </location>
</feature>
<protein>
    <submittedName>
        <fullName evidence="2 3">Uncharacterized protein</fullName>
    </submittedName>
</protein>
<keyword evidence="4" id="KW-1185">Reference proteome</keyword>
<evidence type="ECO:0000313" key="4">
    <source>
        <dbReference type="Proteomes" id="UP000008810"/>
    </source>
</evidence>
<name>A0A2K2D7J5_BRADI</name>
<evidence type="ECO:0000256" key="1">
    <source>
        <dbReference type="SAM" id="MobiDB-lite"/>
    </source>
</evidence>
<dbReference type="Proteomes" id="UP000008810">
    <property type="component" value="Chromosome 2"/>
</dbReference>
<reference evidence="2" key="2">
    <citation type="submission" date="2017-06" db="EMBL/GenBank/DDBJ databases">
        <title>WGS assembly of Brachypodium distachyon.</title>
        <authorList>
            <consortium name="The International Brachypodium Initiative"/>
            <person name="Lucas S."/>
            <person name="Harmon-Smith M."/>
            <person name="Lail K."/>
            <person name="Tice H."/>
            <person name="Grimwood J."/>
            <person name="Bruce D."/>
            <person name="Barry K."/>
            <person name="Shu S."/>
            <person name="Lindquist E."/>
            <person name="Wang M."/>
            <person name="Pitluck S."/>
            <person name="Vogel J.P."/>
            <person name="Garvin D.F."/>
            <person name="Mockler T.C."/>
            <person name="Schmutz J."/>
            <person name="Rokhsar D."/>
            <person name="Bevan M.W."/>
        </authorList>
    </citation>
    <scope>NUCLEOTIDE SEQUENCE</scope>
    <source>
        <strain evidence="2">Bd21</strain>
    </source>
</reference>
<dbReference type="AlphaFoldDB" id="A0A2K2D7J5"/>
<reference evidence="3" key="3">
    <citation type="submission" date="2018-08" db="UniProtKB">
        <authorList>
            <consortium name="EnsemblPlants"/>
        </authorList>
    </citation>
    <scope>IDENTIFICATION</scope>
    <source>
        <strain evidence="3">cv. Bd21</strain>
    </source>
</reference>
<accession>A0A2K2D7J5</accession>